<name>A0A069AWD4_CLODI</name>
<evidence type="ECO:0000256" key="1">
    <source>
        <dbReference type="SAM" id="MobiDB-lite"/>
    </source>
</evidence>
<organism evidence="2">
    <name type="scientific">Clostridioides difficile</name>
    <name type="common">Peptoclostridium difficile</name>
    <dbReference type="NCBI Taxonomy" id="1496"/>
    <lineage>
        <taxon>Bacteria</taxon>
        <taxon>Bacillati</taxon>
        <taxon>Bacillota</taxon>
        <taxon>Clostridia</taxon>
        <taxon>Peptostreptococcales</taxon>
        <taxon>Peptostreptococcaceae</taxon>
        <taxon>Clostridioides</taxon>
    </lineage>
</organism>
<gene>
    <name evidence="2" type="ORF">BN1095_3780001</name>
</gene>
<protein>
    <submittedName>
        <fullName evidence="2">Uncharacterized protein</fullName>
    </submittedName>
</protein>
<reference evidence="2" key="1">
    <citation type="submission" date="2014-07" db="EMBL/GenBank/DDBJ databases">
        <authorList>
            <person name="Monot Marc"/>
        </authorList>
    </citation>
    <scope>NUCLEOTIDE SEQUENCE</scope>
    <source>
        <strain evidence="2">7032989</strain>
    </source>
</reference>
<accession>A0A069AWD4</accession>
<proteinExistence type="predicted"/>
<feature type="region of interest" description="Disordered" evidence="1">
    <location>
        <begin position="107"/>
        <end position="131"/>
    </location>
</feature>
<dbReference type="AlphaFoldDB" id="A0A069AWD4"/>
<evidence type="ECO:0000313" key="2">
    <source>
        <dbReference type="EMBL" id="CDT26708.1"/>
    </source>
</evidence>
<sequence length="131" mass="15276">MFHPIRRSSARVHVFNHTADKATAIGRRVNLHGLFSTARDRRGMDFGLPERAPRQCGHFARNAFDAQAVGAVRRNFHVTAYRPNPSIRGYWYRRAHLQAECAGRSHRRRADRVRRWNTTSRPTPRRAFWSA</sequence>
<dbReference type="EMBL" id="LK933047">
    <property type="protein sequence ID" value="CDT26708.1"/>
    <property type="molecule type" value="Genomic_DNA"/>
</dbReference>